<comment type="subcellular location">
    <subcellularLocation>
        <location evidence="2">Membrane</location>
        <topology evidence="2">Multi-pass membrane protein</topology>
    </subcellularLocation>
</comment>
<dbReference type="GO" id="GO:0004222">
    <property type="term" value="F:metalloendopeptidase activity"/>
    <property type="evidence" value="ECO:0007669"/>
    <property type="project" value="InterPro"/>
</dbReference>
<dbReference type="GO" id="GO:0006508">
    <property type="term" value="P:proteolysis"/>
    <property type="evidence" value="ECO:0007669"/>
    <property type="project" value="UniProtKB-KW"/>
</dbReference>
<dbReference type="NCBIfam" id="TIGR00054">
    <property type="entry name" value="RIP metalloprotease RseP"/>
    <property type="match status" value="1"/>
</dbReference>
<dbReference type="Pfam" id="PF17820">
    <property type="entry name" value="PDZ_6"/>
    <property type="match status" value="1"/>
</dbReference>
<evidence type="ECO:0000313" key="14">
    <source>
        <dbReference type="Proteomes" id="UP000247811"/>
    </source>
</evidence>
<accession>A0A318H4I5</accession>
<keyword evidence="5 11" id="KW-0812">Transmembrane</keyword>
<dbReference type="Proteomes" id="UP000247811">
    <property type="component" value="Unassembled WGS sequence"/>
</dbReference>
<dbReference type="EMBL" id="QJJS01000002">
    <property type="protein sequence ID" value="PXW98653.1"/>
    <property type="molecule type" value="Genomic_DNA"/>
</dbReference>
<comment type="caution">
    <text evidence="11">Lacks conserved residue(s) required for the propagation of feature annotation.</text>
</comment>
<dbReference type="Gene3D" id="2.30.42.10">
    <property type="match status" value="2"/>
</dbReference>
<evidence type="ECO:0000256" key="5">
    <source>
        <dbReference type="ARBA" id="ARBA00022692"/>
    </source>
</evidence>
<dbReference type="PROSITE" id="PS50106">
    <property type="entry name" value="PDZ"/>
    <property type="match status" value="1"/>
</dbReference>
<comment type="similarity">
    <text evidence="3 11">Belongs to the peptidase M50B family.</text>
</comment>
<protein>
    <recommendedName>
        <fullName evidence="11">Zinc metalloprotease</fullName>
        <ecNumber evidence="11">3.4.24.-</ecNumber>
    </recommendedName>
</protein>
<evidence type="ECO:0000313" key="13">
    <source>
        <dbReference type="EMBL" id="PXW98653.1"/>
    </source>
</evidence>
<keyword evidence="8 11" id="KW-1133">Transmembrane helix</keyword>
<gene>
    <name evidence="13" type="ORF">C7444_102132</name>
</gene>
<evidence type="ECO:0000256" key="10">
    <source>
        <dbReference type="ARBA" id="ARBA00023136"/>
    </source>
</evidence>
<keyword evidence="10 11" id="KW-0472">Membrane</keyword>
<dbReference type="PANTHER" id="PTHR42837:SF2">
    <property type="entry name" value="MEMBRANE METALLOPROTEASE ARASP2, CHLOROPLASTIC-RELATED"/>
    <property type="match status" value="1"/>
</dbReference>
<evidence type="ECO:0000256" key="11">
    <source>
        <dbReference type="RuleBase" id="RU362031"/>
    </source>
</evidence>
<dbReference type="RefSeq" id="WP_110399292.1">
    <property type="nucleotide sequence ID" value="NZ_QJJS01000002.1"/>
</dbReference>
<dbReference type="Pfam" id="PF02163">
    <property type="entry name" value="Peptidase_M50"/>
    <property type="match status" value="1"/>
</dbReference>
<sequence>MNTLLAFLLTIGVLIVVHELGHYGAARACGVQVLRFSIGFGQPLWRRRIGETEWVLSLLPLGGYVKMLDEREAPVPPALLPRAFNRQSLSRRSFIVLAGPLANLVLAVLLYAASHWLGTTEPVAVLGSPVAASLADAAGVRAGDQVTALAVLDRDEVASSERWKPVASMTDLRWQLTRAAIDGHDVVLEVRAGSASGKREVTLPLSRLDSREADAAMMRAIGLGAPFTEPVMGEVVEGGAADRARLKTGDRVLSVDGRPVVDGAGLRALIRASGETGEIRAQRWLVRRAGVPVELTVLPELREDRGQRIGRIEAVVGSPPEMTRVHYGVRESFGRAFSETGSMIVLTLKMFGRMIIGEASLKNLTGPLTIADYAGQSVALGLSYYLGFLAVVSISLGVLNLLPLPMLDGGHLLYYLIEGVTGRPIPDGWIERLQRGGVVLILMMMSLALYNDVARLMGL</sequence>
<keyword evidence="7 11" id="KW-0862">Zinc</keyword>
<evidence type="ECO:0000256" key="7">
    <source>
        <dbReference type="ARBA" id="ARBA00022833"/>
    </source>
</evidence>
<dbReference type="InterPro" id="IPR001478">
    <property type="entry name" value="PDZ"/>
</dbReference>
<name>A0A318H4I5_9BURK</name>
<evidence type="ECO:0000256" key="1">
    <source>
        <dbReference type="ARBA" id="ARBA00001947"/>
    </source>
</evidence>
<keyword evidence="9 11" id="KW-0482">Metalloprotease</keyword>
<dbReference type="InterPro" id="IPR004387">
    <property type="entry name" value="Pept_M50_Zn"/>
</dbReference>
<feature type="transmembrane region" description="Helical" evidence="11">
    <location>
        <begin position="94"/>
        <end position="113"/>
    </location>
</feature>
<evidence type="ECO:0000256" key="3">
    <source>
        <dbReference type="ARBA" id="ARBA00007931"/>
    </source>
</evidence>
<proteinExistence type="inferred from homology"/>
<dbReference type="InterPro" id="IPR008915">
    <property type="entry name" value="Peptidase_M50"/>
</dbReference>
<comment type="cofactor">
    <cofactor evidence="1 11">
        <name>Zn(2+)</name>
        <dbReference type="ChEBI" id="CHEBI:29105"/>
    </cofactor>
</comment>
<dbReference type="PANTHER" id="PTHR42837">
    <property type="entry name" value="REGULATOR OF SIGMA-E PROTEASE RSEP"/>
    <property type="match status" value="1"/>
</dbReference>
<evidence type="ECO:0000256" key="9">
    <source>
        <dbReference type="ARBA" id="ARBA00023049"/>
    </source>
</evidence>
<dbReference type="InterPro" id="IPR036034">
    <property type="entry name" value="PDZ_sf"/>
</dbReference>
<feature type="domain" description="PDZ" evidence="12">
    <location>
        <begin position="202"/>
        <end position="263"/>
    </location>
</feature>
<dbReference type="InterPro" id="IPR041489">
    <property type="entry name" value="PDZ_6"/>
</dbReference>
<comment type="caution">
    <text evidence="13">The sequence shown here is derived from an EMBL/GenBank/DDBJ whole genome shotgun (WGS) entry which is preliminary data.</text>
</comment>
<dbReference type="OrthoDB" id="9782003at2"/>
<evidence type="ECO:0000256" key="4">
    <source>
        <dbReference type="ARBA" id="ARBA00022670"/>
    </source>
</evidence>
<dbReference type="GO" id="GO:0046872">
    <property type="term" value="F:metal ion binding"/>
    <property type="evidence" value="ECO:0007669"/>
    <property type="project" value="UniProtKB-KW"/>
</dbReference>
<dbReference type="EC" id="3.4.24.-" evidence="11"/>
<dbReference type="SUPFAM" id="SSF50156">
    <property type="entry name" value="PDZ domain-like"/>
    <property type="match status" value="2"/>
</dbReference>
<evidence type="ECO:0000256" key="6">
    <source>
        <dbReference type="ARBA" id="ARBA00022801"/>
    </source>
</evidence>
<evidence type="ECO:0000259" key="12">
    <source>
        <dbReference type="PROSITE" id="PS50106"/>
    </source>
</evidence>
<reference evidence="13 14" key="1">
    <citation type="submission" date="2018-05" db="EMBL/GenBank/DDBJ databases">
        <title>Genomic Encyclopedia of Type Strains, Phase IV (KMG-IV): sequencing the most valuable type-strain genomes for metagenomic binning, comparative biology and taxonomic classification.</title>
        <authorList>
            <person name="Goeker M."/>
        </authorList>
    </citation>
    <scope>NUCLEOTIDE SEQUENCE [LARGE SCALE GENOMIC DNA]</scope>
    <source>
        <strain evidence="13 14">DSM 566</strain>
    </source>
</reference>
<keyword evidence="6 11" id="KW-0378">Hydrolase</keyword>
<evidence type="ECO:0000256" key="8">
    <source>
        <dbReference type="ARBA" id="ARBA00022989"/>
    </source>
</evidence>
<keyword evidence="14" id="KW-1185">Reference proteome</keyword>
<keyword evidence="4 13" id="KW-0645">Protease</keyword>
<organism evidence="13 14">
    <name type="scientific">Sphaerotilus hippei</name>
    <dbReference type="NCBI Taxonomy" id="744406"/>
    <lineage>
        <taxon>Bacteria</taxon>
        <taxon>Pseudomonadati</taxon>
        <taxon>Pseudomonadota</taxon>
        <taxon>Betaproteobacteria</taxon>
        <taxon>Burkholderiales</taxon>
        <taxon>Sphaerotilaceae</taxon>
        <taxon>Sphaerotilus</taxon>
    </lineage>
</organism>
<evidence type="ECO:0000256" key="2">
    <source>
        <dbReference type="ARBA" id="ARBA00004141"/>
    </source>
</evidence>
<dbReference type="GO" id="GO:0016020">
    <property type="term" value="C:membrane"/>
    <property type="evidence" value="ECO:0007669"/>
    <property type="project" value="UniProtKB-SubCell"/>
</dbReference>
<dbReference type="AlphaFoldDB" id="A0A318H4I5"/>
<keyword evidence="11" id="KW-0479">Metal-binding</keyword>
<dbReference type="CDD" id="cd06163">
    <property type="entry name" value="S2P-M50_PDZ_RseP-like"/>
    <property type="match status" value="2"/>
</dbReference>